<organism evidence="2 3">
    <name type="scientific">Nosema bombycis (strain CQ1 / CVCC 102059)</name>
    <name type="common">Microsporidian parasite</name>
    <name type="synonym">Pebrine of silkworm</name>
    <dbReference type="NCBI Taxonomy" id="578461"/>
    <lineage>
        <taxon>Eukaryota</taxon>
        <taxon>Fungi</taxon>
        <taxon>Fungi incertae sedis</taxon>
        <taxon>Microsporidia</taxon>
        <taxon>Nosematidae</taxon>
        <taxon>Nosema</taxon>
    </lineage>
</organism>
<sequence>MRLFNLKIIIEIRQNYPHDLFNQTKSINNIKFKIFIKTNACNILLYFYAISFTFMQSP</sequence>
<accession>R0KWU1</accession>
<evidence type="ECO:0000256" key="1">
    <source>
        <dbReference type="SAM" id="Phobius"/>
    </source>
</evidence>
<feature type="transmembrane region" description="Helical" evidence="1">
    <location>
        <begin position="34"/>
        <end position="55"/>
    </location>
</feature>
<evidence type="ECO:0000313" key="2">
    <source>
        <dbReference type="EMBL" id="EOB14702.1"/>
    </source>
</evidence>
<gene>
    <name evidence="2" type="ORF">NBO_18g0029</name>
</gene>
<dbReference type="HOGENOM" id="CLU_2979679_0_0_1"/>
<keyword evidence="1" id="KW-1133">Transmembrane helix</keyword>
<protein>
    <submittedName>
        <fullName evidence="2">Uncharacterized protein</fullName>
    </submittedName>
</protein>
<name>R0KWU1_NOSB1</name>
<dbReference type="EMBL" id="KB908926">
    <property type="protein sequence ID" value="EOB14702.1"/>
    <property type="molecule type" value="Genomic_DNA"/>
</dbReference>
<keyword evidence="1" id="KW-0472">Membrane</keyword>
<keyword evidence="1" id="KW-0812">Transmembrane</keyword>
<dbReference type="Proteomes" id="UP000016927">
    <property type="component" value="Unassembled WGS sequence"/>
</dbReference>
<proteinExistence type="predicted"/>
<reference evidence="2 3" key="1">
    <citation type="journal article" date="2013" name="BMC Genomics">
        <title>Comparative genomics of parasitic silkworm microsporidia reveal an association between genome expansion and host adaptation.</title>
        <authorList>
            <person name="Pan G."/>
            <person name="Xu J."/>
            <person name="Li T."/>
            <person name="Xia Q."/>
            <person name="Liu S.L."/>
            <person name="Zhang G."/>
            <person name="Li S."/>
            <person name="Li C."/>
            <person name="Liu H."/>
            <person name="Yang L."/>
            <person name="Liu T."/>
            <person name="Zhang X."/>
            <person name="Wu Z."/>
            <person name="Fan W."/>
            <person name="Dang X."/>
            <person name="Xiang H."/>
            <person name="Tao M."/>
            <person name="Li Y."/>
            <person name="Hu J."/>
            <person name="Li Z."/>
            <person name="Lin L."/>
            <person name="Luo J."/>
            <person name="Geng L."/>
            <person name="Wang L."/>
            <person name="Long M."/>
            <person name="Wan Y."/>
            <person name="He N."/>
            <person name="Zhang Z."/>
            <person name="Lu C."/>
            <person name="Keeling P.J."/>
            <person name="Wang J."/>
            <person name="Xiang Z."/>
            <person name="Zhou Z."/>
        </authorList>
    </citation>
    <scope>NUCLEOTIDE SEQUENCE [LARGE SCALE GENOMIC DNA]</scope>
    <source>
        <strain evidence="3">CQ1 / CVCC 102059</strain>
    </source>
</reference>
<dbReference type="VEuPathDB" id="MicrosporidiaDB:NBO_18g0029"/>
<keyword evidence="3" id="KW-1185">Reference proteome</keyword>
<dbReference type="AlphaFoldDB" id="R0KWU1"/>
<evidence type="ECO:0000313" key="3">
    <source>
        <dbReference type="Proteomes" id="UP000016927"/>
    </source>
</evidence>